<keyword evidence="2" id="KW-0238">DNA-binding</keyword>
<dbReference type="CDD" id="cd06170">
    <property type="entry name" value="LuxR_C_like"/>
    <property type="match status" value="1"/>
</dbReference>
<feature type="transmembrane region" description="Helical" evidence="4">
    <location>
        <begin position="257"/>
        <end position="276"/>
    </location>
</feature>
<feature type="domain" description="HTH luxR-type" evidence="5">
    <location>
        <begin position="547"/>
        <end position="612"/>
    </location>
</feature>
<dbReference type="InterPro" id="IPR000792">
    <property type="entry name" value="Tscrpt_reg_LuxR_C"/>
</dbReference>
<evidence type="ECO:0000256" key="2">
    <source>
        <dbReference type="ARBA" id="ARBA00023125"/>
    </source>
</evidence>
<keyword evidence="3" id="KW-0804">Transcription</keyword>
<evidence type="ECO:0000256" key="4">
    <source>
        <dbReference type="SAM" id="Phobius"/>
    </source>
</evidence>
<feature type="transmembrane region" description="Helical" evidence="4">
    <location>
        <begin position="167"/>
        <end position="192"/>
    </location>
</feature>
<name>A0ABX0IFF5_9ACTN</name>
<gene>
    <name evidence="6" type="ORF">GMI68_01920</name>
</gene>
<feature type="transmembrane region" description="Helical" evidence="4">
    <location>
        <begin position="198"/>
        <end position="221"/>
    </location>
</feature>
<dbReference type="PRINTS" id="PR00038">
    <property type="entry name" value="HTHLUXR"/>
</dbReference>
<dbReference type="SMART" id="SM00421">
    <property type="entry name" value="HTH_LUXR"/>
    <property type="match status" value="1"/>
</dbReference>
<feature type="transmembrane region" description="Helical" evidence="4">
    <location>
        <begin position="419"/>
        <end position="440"/>
    </location>
</feature>
<sequence length="612" mass="65324">MPAPSHAPALETTWQRSEIVSNPSRQVDDFSSHLIPMRPFIRRFSVLRFGPPNKSPHCDHPPATMGTVPQAFQSPSRSKIFYRRRERGDFAVSPTYDRKEKKRSFADSALAFPSSLYWAWAILSLFCPLLFEGSQLDPHECETYFIVCAFAGGATAFASHKSSRIALWFLSSLKTEAAVVGAASIASALMLAGAYMHAFPLLMVSGVVIGCTNTCFALAWGRMYAQRGSETSSIVLCLALAIGIAIAGLVTLLPFPAAAACTTIMPEAIVGLLLTIRSIVSVPHEKNGSPAWEQGESIGGSAVFVTPQSETYGTSTAEQIFWKTPRLVLGMSPSLAAACVLLGVCVGFLNGQILALGENPLLADAFASAHLVVLSVVMLAFWASMFFAPRIASSALMVVAVAGLAGYLCTPAAMAAGLPVLVCLLTLLGLAGLFVAVWLAMTELSYEVGNDIAVGLGAGLALAAFGAALGATLHVALGLAPVSATGKDFATGVAGLLYACSILLLFVGNSELWGLVKEYAFMTPRSANSNHDDMTRFRPDFANRIGRLAEEHGLTEREKEVLALLLTGRSRPRIAEILVLSENTVSSHIQHIYRKFNVHSNQELLDDILNAK</sequence>
<dbReference type="PANTHER" id="PTHR44688">
    <property type="entry name" value="DNA-BINDING TRANSCRIPTIONAL ACTIVATOR DEVR_DOSR"/>
    <property type="match status" value="1"/>
</dbReference>
<evidence type="ECO:0000256" key="3">
    <source>
        <dbReference type="ARBA" id="ARBA00023163"/>
    </source>
</evidence>
<feature type="transmembrane region" description="Helical" evidence="4">
    <location>
        <begin position="452"/>
        <end position="477"/>
    </location>
</feature>
<dbReference type="EMBL" id="WPCR01000002">
    <property type="protein sequence ID" value="NHM13539.1"/>
    <property type="molecule type" value="Genomic_DNA"/>
</dbReference>
<feature type="transmembrane region" description="Helical" evidence="4">
    <location>
        <begin position="143"/>
        <end position="160"/>
    </location>
</feature>
<keyword evidence="4" id="KW-0812">Transmembrane</keyword>
<dbReference type="InterPro" id="IPR036388">
    <property type="entry name" value="WH-like_DNA-bd_sf"/>
</dbReference>
<evidence type="ECO:0000313" key="7">
    <source>
        <dbReference type="Proteomes" id="UP000636394"/>
    </source>
</evidence>
<evidence type="ECO:0000256" key="1">
    <source>
        <dbReference type="ARBA" id="ARBA00023015"/>
    </source>
</evidence>
<dbReference type="Pfam" id="PF00196">
    <property type="entry name" value="GerE"/>
    <property type="match status" value="1"/>
</dbReference>
<protein>
    <recommendedName>
        <fullName evidence="5">HTH luxR-type domain-containing protein</fullName>
    </recommendedName>
</protein>
<proteinExistence type="predicted"/>
<comment type="caution">
    <text evidence="6">The sequence shown here is derived from an EMBL/GenBank/DDBJ whole genome shotgun (WGS) entry which is preliminary data.</text>
</comment>
<feature type="transmembrane region" description="Helical" evidence="4">
    <location>
        <begin position="369"/>
        <end position="388"/>
    </location>
</feature>
<dbReference type="SUPFAM" id="SSF46894">
    <property type="entry name" value="C-terminal effector domain of the bipartite response regulators"/>
    <property type="match status" value="1"/>
</dbReference>
<keyword evidence="4" id="KW-1133">Transmembrane helix</keyword>
<feature type="transmembrane region" description="Helical" evidence="4">
    <location>
        <begin position="233"/>
        <end position="251"/>
    </location>
</feature>
<feature type="transmembrane region" description="Helical" evidence="4">
    <location>
        <begin position="109"/>
        <end position="131"/>
    </location>
</feature>
<feature type="transmembrane region" description="Helical" evidence="4">
    <location>
        <begin position="327"/>
        <end position="349"/>
    </location>
</feature>
<dbReference type="InterPro" id="IPR016032">
    <property type="entry name" value="Sig_transdc_resp-reg_C-effctor"/>
</dbReference>
<dbReference type="PROSITE" id="PS50043">
    <property type="entry name" value="HTH_LUXR_2"/>
    <property type="match status" value="1"/>
</dbReference>
<keyword evidence="1" id="KW-0805">Transcription regulation</keyword>
<organism evidence="6 7">
    <name type="scientific">Xiamenia xianingshaonis</name>
    <dbReference type="NCBI Taxonomy" id="2682776"/>
    <lineage>
        <taxon>Bacteria</taxon>
        <taxon>Bacillati</taxon>
        <taxon>Actinomycetota</taxon>
        <taxon>Coriobacteriia</taxon>
        <taxon>Eggerthellales</taxon>
        <taxon>Eggerthellaceae</taxon>
        <taxon>Xiamenia</taxon>
    </lineage>
</organism>
<evidence type="ECO:0000313" key="6">
    <source>
        <dbReference type="EMBL" id="NHM13539.1"/>
    </source>
</evidence>
<reference evidence="6 7" key="1">
    <citation type="submission" date="2019-11" db="EMBL/GenBank/DDBJ databases">
        <title>Eggerthellaceae novel genus isolated from the rectal contents of marmort.</title>
        <authorList>
            <person name="Zhang G."/>
        </authorList>
    </citation>
    <scope>NUCLEOTIDE SEQUENCE [LARGE SCALE GENOMIC DNA]</scope>
    <source>
        <strain evidence="7">zg-886</strain>
    </source>
</reference>
<feature type="transmembrane region" description="Helical" evidence="4">
    <location>
        <begin position="395"/>
        <end position="413"/>
    </location>
</feature>
<dbReference type="Gene3D" id="1.10.10.10">
    <property type="entry name" value="Winged helix-like DNA-binding domain superfamily/Winged helix DNA-binding domain"/>
    <property type="match status" value="1"/>
</dbReference>
<dbReference type="Proteomes" id="UP000636394">
    <property type="component" value="Unassembled WGS sequence"/>
</dbReference>
<dbReference type="PANTHER" id="PTHR44688:SF16">
    <property type="entry name" value="DNA-BINDING TRANSCRIPTIONAL ACTIVATOR DEVR_DOSR"/>
    <property type="match status" value="1"/>
</dbReference>
<feature type="transmembrane region" description="Helical" evidence="4">
    <location>
        <begin position="489"/>
        <end position="507"/>
    </location>
</feature>
<keyword evidence="4" id="KW-0472">Membrane</keyword>
<keyword evidence="7" id="KW-1185">Reference proteome</keyword>
<evidence type="ECO:0000259" key="5">
    <source>
        <dbReference type="PROSITE" id="PS50043"/>
    </source>
</evidence>
<accession>A0ABX0IFF5</accession>